<feature type="transmembrane region" description="Helical" evidence="2">
    <location>
        <begin position="32"/>
        <end position="51"/>
    </location>
</feature>
<evidence type="ECO:0000313" key="4">
    <source>
        <dbReference type="Proteomes" id="UP000766595"/>
    </source>
</evidence>
<comment type="caution">
    <text evidence="3">The sequence shown here is derived from an EMBL/GenBank/DDBJ whole genome shotgun (WGS) entry which is preliminary data.</text>
</comment>
<keyword evidence="2" id="KW-0812">Transmembrane</keyword>
<feature type="region of interest" description="Disordered" evidence="1">
    <location>
        <begin position="1"/>
        <end position="21"/>
    </location>
</feature>
<protein>
    <submittedName>
        <fullName evidence="3">Uncharacterized protein</fullName>
    </submittedName>
</protein>
<accession>A0A947GGT3</accession>
<organism evidence="3 4">
    <name type="scientific">Prosthecodimorpha staleyi</name>
    <dbReference type="NCBI Taxonomy" id="2840188"/>
    <lineage>
        <taxon>Bacteria</taxon>
        <taxon>Pseudomonadati</taxon>
        <taxon>Pseudomonadota</taxon>
        <taxon>Alphaproteobacteria</taxon>
        <taxon>Hyphomicrobiales</taxon>
        <taxon>Ancalomicrobiaceae</taxon>
        <taxon>Prosthecodimorpha</taxon>
    </lineage>
</organism>
<dbReference type="Proteomes" id="UP000766595">
    <property type="component" value="Unassembled WGS sequence"/>
</dbReference>
<keyword evidence="2" id="KW-0472">Membrane</keyword>
<evidence type="ECO:0000256" key="2">
    <source>
        <dbReference type="SAM" id="Phobius"/>
    </source>
</evidence>
<reference evidence="3 4" key="1">
    <citation type="submission" date="2021-06" db="EMBL/GenBank/DDBJ databases">
        <authorList>
            <person name="Grouzdev D.S."/>
            <person name="Koziaeva V."/>
        </authorList>
    </citation>
    <scope>NUCLEOTIDE SEQUENCE [LARGE SCALE GENOMIC DNA]</scope>
    <source>
        <strain evidence="3 4">22</strain>
    </source>
</reference>
<gene>
    <name evidence="3" type="ORF">KL771_25240</name>
</gene>
<sequence>MTAIAEPGSVSRVDLSTRHDNPRRQTMIGTRLPVAFAAGSILFAAAGGLMLSDAPSGATGPFRVLAALPKTDRLDADGDARVTAAFARFQSQPGRDLQFTTSATQAESCLPGCSTIVFKSNGPDQPSRLIPGTSAP</sequence>
<dbReference type="AlphaFoldDB" id="A0A947GGT3"/>
<dbReference type="EMBL" id="JAHHZF010000015">
    <property type="protein sequence ID" value="MBT9292790.1"/>
    <property type="molecule type" value="Genomic_DNA"/>
</dbReference>
<evidence type="ECO:0000313" key="3">
    <source>
        <dbReference type="EMBL" id="MBT9292790.1"/>
    </source>
</evidence>
<dbReference type="RefSeq" id="WP_261971289.1">
    <property type="nucleotide sequence ID" value="NZ_JAHHZF010000015.1"/>
</dbReference>
<evidence type="ECO:0000256" key="1">
    <source>
        <dbReference type="SAM" id="MobiDB-lite"/>
    </source>
</evidence>
<keyword evidence="2" id="KW-1133">Transmembrane helix</keyword>
<keyword evidence="4" id="KW-1185">Reference proteome</keyword>
<proteinExistence type="predicted"/>
<name>A0A947GGT3_9HYPH</name>